<dbReference type="Proteomes" id="UP000799118">
    <property type="component" value="Unassembled WGS sequence"/>
</dbReference>
<protein>
    <submittedName>
        <fullName evidence="1">Uncharacterized protein</fullName>
    </submittedName>
</protein>
<gene>
    <name evidence="1" type="ORF">BT96DRAFT_966437</name>
</gene>
<name>A0A6A4HG63_9AGAR</name>
<organism evidence="1 2">
    <name type="scientific">Gymnopus androsaceus JB14</name>
    <dbReference type="NCBI Taxonomy" id="1447944"/>
    <lineage>
        <taxon>Eukaryota</taxon>
        <taxon>Fungi</taxon>
        <taxon>Dikarya</taxon>
        <taxon>Basidiomycota</taxon>
        <taxon>Agaricomycotina</taxon>
        <taxon>Agaricomycetes</taxon>
        <taxon>Agaricomycetidae</taxon>
        <taxon>Agaricales</taxon>
        <taxon>Marasmiineae</taxon>
        <taxon>Omphalotaceae</taxon>
        <taxon>Gymnopus</taxon>
    </lineage>
</organism>
<keyword evidence="2" id="KW-1185">Reference proteome</keyword>
<dbReference type="InterPro" id="IPR041078">
    <property type="entry name" value="Plavaka"/>
</dbReference>
<accession>A0A6A4HG63</accession>
<dbReference type="AlphaFoldDB" id="A0A6A4HG63"/>
<dbReference type="Pfam" id="PF18759">
    <property type="entry name" value="Plavaka"/>
    <property type="match status" value="1"/>
</dbReference>
<reference evidence="1" key="1">
    <citation type="journal article" date="2019" name="Environ. Microbiol.">
        <title>Fungal ecological strategies reflected in gene transcription - a case study of two litter decomposers.</title>
        <authorList>
            <person name="Barbi F."/>
            <person name="Kohler A."/>
            <person name="Barry K."/>
            <person name="Baskaran P."/>
            <person name="Daum C."/>
            <person name="Fauchery L."/>
            <person name="Ihrmark K."/>
            <person name="Kuo A."/>
            <person name="LaButti K."/>
            <person name="Lipzen A."/>
            <person name="Morin E."/>
            <person name="Grigoriev I.V."/>
            <person name="Henrissat B."/>
            <person name="Lindahl B."/>
            <person name="Martin F."/>
        </authorList>
    </citation>
    <scope>NUCLEOTIDE SEQUENCE</scope>
    <source>
        <strain evidence="1">JB14</strain>
    </source>
</reference>
<evidence type="ECO:0000313" key="1">
    <source>
        <dbReference type="EMBL" id="KAE9396608.1"/>
    </source>
</evidence>
<proteinExistence type="predicted"/>
<evidence type="ECO:0000313" key="2">
    <source>
        <dbReference type="Proteomes" id="UP000799118"/>
    </source>
</evidence>
<dbReference type="OrthoDB" id="2418900at2759"/>
<sequence length="763" mass="87122">MPSAIVCKYCKQNDFYTAGALSSLQQQNVFCWAQRAEHLQHLVWRALSISESSLNSIHNSATSGKDCTLFHCIHDDQILKGQMVLGLFRDNNEWELAKWLIKNVGHNQTDAFLKLPIIRNKTSPEYENKKEFLEQINDLPVGVDWKLHCVKLTGDLVDENQIVQTEEVELWCQDPVECIQELVGNPMFKDVMRYAPQCLFEDVEQKEQVVNEMWTAEWWWKIQKLLPPNAMVAPVILFSDKTQLSRFRGDKSAWPALSHATVLIGYLPVAKLDCYSNKSWQFACYWLFHHCIHTLLGSLVEAGTNGVAMTCGDTNMHWIFPILVAYVVDYPEQCLIACCMENCCPLCKVAPTSRGSSQHSDPQSEAETIELLKRKASDNQIPEFKKTWTDLGIRPVFRPFWVNLPYSEMFEGFITDLLHQLHKGVFKDHLIKWCTQLMGLFHFKNGISGVSQWTGSKHKAMEKVFLPLVVGILDDCAVKAVCTVIDFVNYSSLQSHTFSTLLSLQKACHSFHEHRDVFIELEAHNPPHFNIPKIHSMLHYIELIIQFGSADDYTIQMTRWLQRQEATDRFMVYLEWIWKFKDSEGVSDYFPLLSSVNIIQNSSQSPSVITASHFLPALQLFLSAHNSIATARWFDLFNLYKCLILILPEILEAKPTTLKNIVRASPLVPSIGCCPEEPAHLDFALVHTGEHNRWTEGTSLKAHVRVLFTLPCIYGLSIETPLAYVEWFTPFSTCHSSSGLYSLSCSTCMRHVYGKIVDAGCII</sequence>
<dbReference type="EMBL" id="ML769511">
    <property type="protein sequence ID" value="KAE9396608.1"/>
    <property type="molecule type" value="Genomic_DNA"/>
</dbReference>